<sequence length="394" mass="42614">MIDVLVCVRAEHAVLEFLTVLSREARDEVVVVLADPEVTVSLPPGAGLAERLALLAPHLRPPEEPGTPWPTAGELAARIGAAAAGREAALWTHSPADNREARARLGRDTVRAASGLPVRHAVGHSPYLQVISDEDVPLAPELAEAKREFVNRHGQELLASGSPQYRIDTARVPASERFFRSEPAEADRLYALLASLGDDAAEVDDPWEFAASPYERARLDATLAWTGRHCPPGTAPLVEAGACEGALTRRLLAAGHQVYATEPNDRFRHRLTTALAGAENLRVSADGLKELADGSGPRGPHLLIEMLYYGQDPALLDRLPADLVLLALEPEALRTTVRPWLAHTPHWEVADETVLVPPRIEAVCGGRAYLTKRGSHGLALRRRTQPPAAVRAPR</sequence>
<evidence type="ECO:0000313" key="2">
    <source>
        <dbReference type="Proteomes" id="UP000259636"/>
    </source>
</evidence>
<protein>
    <recommendedName>
        <fullName evidence="3">Nodulation protein S (NodS)</fullName>
    </recommendedName>
</protein>
<dbReference type="InterPro" id="IPR029063">
    <property type="entry name" value="SAM-dependent_MTases_sf"/>
</dbReference>
<dbReference type="Proteomes" id="UP000259636">
    <property type="component" value="Chromosome"/>
</dbReference>
<organism evidence="1 2">
    <name type="scientific">Streptomyces koyangensis</name>
    <dbReference type="NCBI Taxonomy" id="188770"/>
    <lineage>
        <taxon>Bacteria</taxon>
        <taxon>Bacillati</taxon>
        <taxon>Actinomycetota</taxon>
        <taxon>Actinomycetes</taxon>
        <taxon>Kitasatosporales</taxon>
        <taxon>Streptomycetaceae</taxon>
        <taxon>Streptomyces</taxon>
        <taxon>Streptomyces aurantiacus group</taxon>
    </lineage>
</organism>
<dbReference type="AlphaFoldDB" id="A0A385DJL0"/>
<dbReference type="GeneID" id="300118501"/>
<evidence type="ECO:0008006" key="3">
    <source>
        <dbReference type="Google" id="ProtNLM"/>
    </source>
</evidence>
<reference evidence="1 2" key="1">
    <citation type="submission" date="2018-08" db="EMBL/GenBank/DDBJ databases">
        <authorList>
            <person name="Ferrada E.E."/>
            <person name="Latorre B.A."/>
        </authorList>
    </citation>
    <scope>NUCLEOTIDE SEQUENCE [LARGE SCALE GENOMIC DNA]</scope>
    <source>
        <strain evidence="1 2">VK-A60T</strain>
    </source>
</reference>
<dbReference type="KEGG" id="sky:D0C37_30755"/>
<name>A0A385DJL0_9ACTN</name>
<dbReference type="RefSeq" id="WP_117350747.1">
    <property type="nucleotide sequence ID" value="NZ_CP031742.1"/>
</dbReference>
<evidence type="ECO:0000313" key="1">
    <source>
        <dbReference type="EMBL" id="AXQ58558.1"/>
    </source>
</evidence>
<gene>
    <name evidence="1" type="ORF">D0C37_30755</name>
</gene>
<dbReference type="EMBL" id="CP031742">
    <property type="protein sequence ID" value="AXQ58558.1"/>
    <property type="molecule type" value="Genomic_DNA"/>
</dbReference>
<proteinExistence type="predicted"/>
<dbReference type="Gene3D" id="3.40.50.150">
    <property type="entry name" value="Vaccinia Virus protein VP39"/>
    <property type="match status" value="1"/>
</dbReference>
<accession>A0A385DJL0</accession>